<dbReference type="PROSITE" id="PS51450">
    <property type="entry name" value="LRR"/>
    <property type="match status" value="4"/>
</dbReference>
<dbReference type="PANTHER" id="PTHR46652:SF3">
    <property type="entry name" value="LEUCINE-RICH REPEAT-CONTAINING PROTEIN 9"/>
    <property type="match status" value="1"/>
</dbReference>
<reference evidence="4 5" key="2">
    <citation type="submission" date="2024-07" db="EMBL/GenBank/DDBJ databases">
        <authorList>
            <person name="Akdeniz Z."/>
        </authorList>
    </citation>
    <scope>NUCLEOTIDE SEQUENCE [LARGE SCALE GENOMIC DNA]</scope>
</reference>
<dbReference type="SUPFAM" id="SSF52058">
    <property type="entry name" value="L domain-like"/>
    <property type="match status" value="1"/>
</dbReference>
<gene>
    <name evidence="4" type="ORF">HINF_LOCUS34124</name>
    <name evidence="3" type="ORF">HINF_LOCUS50551</name>
</gene>
<dbReference type="InterPro" id="IPR050836">
    <property type="entry name" value="SDS22/Internalin_LRR"/>
</dbReference>
<dbReference type="Gene3D" id="3.80.10.10">
    <property type="entry name" value="Ribonuclease Inhibitor"/>
    <property type="match status" value="3"/>
</dbReference>
<evidence type="ECO:0000256" key="1">
    <source>
        <dbReference type="ARBA" id="ARBA00022614"/>
    </source>
</evidence>
<organism evidence="3">
    <name type="scientific">Hexamita inflata</name>
    <dbReference type="NCBI Taxonomy" id="28002"/>
    <lineage>
        <taxon>Eukaryota</taxon>
        <taxon>Metamonada</taxon>
        <taxon>Diplomonadida</taxon>
        <taxon>Hexamitidae</taxon>
        <taxon>Hexamitinae</taxon>
        <taxon>Hexamita</taxon>
    </lineage>
</organism>
<dbReference type="EMBL" id="CATOUU010000960">
    <property type="protein sequence ID" value="CAI9962906.1"/>
    <property type="molecule type" value="Genomic_DNA"/>
</dbReference>
<dbReference type="InterPro" id="IPR001611">
    <property type="entry name" value="Leu-rich_rpt"/>
</dbReference>
<sequence length="474" mass="55219">MIKINQNVQNLKYDSKMTHKYERQIKDGILSITRDTEVKNFRFLEQFNIEILKIRNIDKQIKLRNMTVRELDLGKQMEEYEHQYKLNLNLDDLELENLEVLNLQYNNLENDQLQNLAKFKKLHILDVSYNKVDLTHIHNVSSLTKLSMRECGLQNIDQISSLINLQELDLSTNRNINLTPVQTIKRLINLNVSDCNLCQIDQIGSLTNLEVLDLSNNKGIDLTPVCKLKSLTKLSLRHCDLKNIGQIVFLTNLEVLDISSNKINITPLNSLVGLIQLDLSMCGLTQLRALKPLINLRNLKLSFNYFINITELQYLKNITHLNLFWCNLVSICVLRPLVNLENLNISNNKIVYLDANFNNMQKLQIFAAEQNLISDFSSIIQHKYYDNLDEKGFDISNQKIPSEEELFNANKMRCVESPNIQLKQIKNQHKSLQMTFSNFKKQINEVMNNTRQSEIQLTANVVRLFQFLNQFGFE</sequence>
<evidence type="ECO:0000313" key="5">
    <source>
        <dbReference type="Proteomes" id="UP001642409"/>
    </source>
</evidence>
<proteinExistence type="predicted"/>
<keyword evidence="2" id="KW-0677">Repeat</keyword>
<protein>
    <submittedName>
        <fullName evidence="3">Leucine-rich repeat domain-containing protein</fullName>
    </submittedName>
    <submittedName>
        <fullName evidence="4">Leucine-rich_repeat domain-containing protein</fullName>
    </submittedName>
</protein>
<dbReference type="InterPro" id="IPR003591">
    <property type="entry name" value="Leu-rich_rpt_typical-subtyp"/>
</dbReference>
<evidence type="ECO:0000256" key="2">
    <source>
        <dbReference type="ARBA" id="ARBA00022737"/>
    </source>
</evidence>
<keyword evidence="1" id="KW-0433">Leucine-rich repeat</keyword>
<accession>A0AA86USF0</accession>
<evidence type="ECO:0000313" key="4">
    <source>
        <dbReference type="EMBL" id="CAL6031685.1"/>
    </source>
</evidence>
<dbReference type="InterPro" id="IPR025875">
    <property type="entry name" value="Leu-rich_rpt_4"/>
</dbReference>
<dbReference type="Pfam" id="PF12799">
    <property type="entry name" value="LRR_4"/>
    <property type="match status" value="1"/>
</dbReference>
<dbReference type="EMBL" id="CAXDID020000120">
    <property type="protein sequence ID" value="CAL6031685.1"/>
    <property type="molecule type" value="Genomic_DNA"/>
</dbReference>
<dbReference type="AlphaFoldDB" id="A0AA86USF0"/>
<dbReference type="Proteomes" id="UP001642409">
    <property type="component" value="Unassembled WGS sequence"/>
</dbReference>
<evidence type="ECO:0000313" key="3">
    <source>
        <dbReference type="EMBL" id="CAI9962906.1"/>
    </source>
</evidence>
<name>A0AA86USF0_9EUKA</name>
<dbReference type="SMART" id="SM00369">
    <property type="entry name" value="LRR_TYP"/>
    <property type="match status" value="3"/>
</dbReference>
<keyword evidence="5" id="KW-1185">Reference proteome</keyword>
<dbReference type="InterPro" id="IPR032675">
    <property type="entry name" value="LRR_dom_sf"/>
</dbReference>
<comment type="caution">
    <text evidence="3">The sequence shown here is derived from an EMBL/GenBank/DDBJ whole genome shotgun (WGS) entry which is preliminary data.</text>
</comment>
<dbReference type="PANTHER" id="PTHR46652">
    <property type="entry name" value="LEUCINE-RICH REPEAT AND IQ DOMAIN-CONTAINING PROTEIN 1-RELATED"/>
    <property type="match status" value="1"/>
</dbReference>
<dbReference type="SMART" id="SM00365">
    <property type="entry name" value="LRR_SD22"/>
    <property type="match status" value="5"/>
</dbReference>
<reference evidence="3" key="1">
    <citation type="submission" date="2023-06" db="EMBL/GenBank/DDBJ databases">
        <authorList>
            <person name="Kurt Z."/>
        </authorList>
    </citation>
    <scope>NUCLEOTIDE SEQUENCE</scope>
</reference>